<keyword evidence="1" id="KW-1133">Transmembrane helix</keyword>
<gene>
    <name evidence="2" type="ORF">EYH02_01015</name>
</gene>
<feature type="transmembrane region" description="Helical" evidence="1">
    <location>
        <begin position="7"/>
        <end position="28"/>
    </location>
</feature>
<sequence>MLPSEGFCYIPIALLTSLLLLCIKAFYVKPSNTIHIGSVAASITLALLSVYLALVVPLLIDYVTTLRILSMILYIWSLTIALYQGAKLREVLLPLTSLFIAIPIPKDLVYTALHTPYYRYILNLLLVLPLIPILIHITNGVPLRYRLRIFSFGLLLGLSIAILSSLVREHTAKPSLSNPLTCLAIYIPIYVAPSLTAWLSIHRYRHAVEEGHDLSDDVRGLSRIVPPLSIFIALLLTLSIGIVYALNSVREPFHSMLSPSSMYANECSVLTKPSYANALVKSFVMEVRNTLVCMFVEYARSSLQLVPWSTYLAYQGFAVLRTWYSIVNNITIGHVLYRDDLGEEYVLVYSLNVLYTESGEDYVRVSLVTKIGMDLSELRTMLINYSTTLAKPLYIRTESLNHVATALCIAIAITMAYIVLGLLYVFTSKKAVLERGIEG</sequence>
<feature type="transmembrane region" description="Helical" evidence="1">
    <location>
        <begin position="224"/>
        <end position="246"/>
    </location>
</feature>
<accession>A0A832YYU6</accession>
<evidence type="ECO:0000313" key="2">
    <source>
        <dbReference type="EMBL" id="HIP56642.1"/>
    </source>
</evidence>
<feature type="transmembrane region" description="Helical" evidence="1">
    <location>
        <begin position="68"/>
        <end position="86"/>
    </location>
</feature>
<evidence type="ECO:0000256" key="1">
    <source>
        <dbReference type="SAM" id="Phobius"/>
    </source>
</evidence>
<evidence type="ECO:0000313" key="3">
    <source>
        <dbReference type="Proteomes" id="UP000605805"/>
    </source>
</evidence>
<organism evidence="2 3">
    <name type="scientific">Ignisphaera aggregans</name>
    <dbReference type="NCBI Taxonomy" id="334771"/>
    <lineage>
        <taxon>Archaea</taxon>
        <taxon>Thermoproteota</taxon>
        <taxon>Thermoprotei</taxon>
        <taxon>Desulfurococcales</taxon>
        <taxon>Desulfurococcaceae</taxon>
        <taxon>Ignisphaera</taxon>
    </lineage>
</organism>
<keyword evidence="1" id="KW-0812">Transmembrane</keyword>
<reference evidence="2" key="1">
    <citation type="journal article" date="2020" name="ISME J.">
        <title>Gammaproteobacteria mediating utilization of methyl-, sulfur- and petroleum organic compounds in deep ocean hydrothermal plumes.</title>
        <authorList>
            <person name="Zhou Z."/>
            <person name="Liu Y."/>
            <person name="Pan J."/>
            <person name="Cron B.R."/>
            <person name="Toner B.M."/>
            <person name="Anantharaman K."/>
            <person name="Breier J.A."/>
            <person name="Dick G.J."/>
            <person name="Li M."/>
        </authorList>
    </citation>
    <scope>NUCLEOTIDE SEQUENCE</scope>
    <source>
        <strain evidence="2">SZUA-1435</strain>
    </source>
</reference>
<comment type="caution">
    <text evidence="2">The sequence shown here is derived from an EMBL/GenBank/DDBJ whole genome shotgun (WGS) entry which is preliminary data.</text>
</comment>
<feature type="transmembrane region" description="Helical" evidence="1">
    <location>
        <begin position="34"/>
        <end position="56"/>
    </location>
</feature>
<name>A0A832YYU6_9CREN</name>
<feature type="transmembrane region" description="Helical" evidence="1">
    <location>
        <begin position="120"/>
        <end position="137"/>
    </location>
</feature>
<dbReference type="AlphaFoldDB" id="A0A832YYU6"/>
<keyword evidence="1" id="KW-0472">Membrane</keyword>
<feature type="transmembrane region" description="Helical" evidence="1">
    <location>
        <begin position="92"/>
        <end position="113"/>
    </location>
</feature>
<dbReference type="EMBL" id="DQTV01000023">
    <property type="protein sequence ID" value="HIP56642.1"/>
    <property type="molecule type" value="Genomic_DNA"/>
</dbReference>
<dbReference type="Proteomes" id="UP000605805">
    <property type="component" value="Unassembled WGS sequence"/>
</dbReference>
<feature type="transmembrane region" description="Helical" evidence="1">
    <location>
        <begin position="179"/>
        <end position="201"/>
    </location>
</feature>
<feature type="transmembrane region" description="Helical" evidence="1">
    <location>
        <begin position="149"/>
        <end position="167"/>
    </location>
</feature>
<proteinExistence type="predicted"/>
<protein>
    <submittedName>
        <fullName evidence="2">Uncharacterized protein</fullName>
    </submittedName>
</protein>
<feature type="transmembrane region" description="Helical" evidence="1">
    <location>
        <begin position="403"/>
        <end position="426"/>
    </location>
</feature>